<dbReference type="Pfam" id="PF01991">
    <property type="entry name" value="vATP-synt_E"/>
    <property type="match status" value="1"/>
</dbReference>
<evidence type="ECO:0000256" key="1">
    <source>
        <dbReference type="ARBA" id="ARBA00005901"/>
    </source>
</evidence>
<keyword evidence="2" id="KW-0813">Transport</keyword>
<dbReference type="PANTHER" id="PTHR45715">
    <property type="entry name" value="ATPASE H+-TRANSPORTING V1 SUBUNIT E1A-RELATED"/>
    <property type="match status" value="1"/>
</dbReference>
<dbReference type="AlphaFoldDB" id="A0A7E4ZVB8"/>
<dbReference type="InterPro" id="IPR002842">
    <property type="entry name" value="ATPase_V1_Esu"/>
</dbReference>
<evidence type="ECO:0000256" key="3">
    <source>
        <dbReference type="ARBA" id="ARBA00023065"/>
    </source>
</evidence>
<evidence type="ECO:0000256" key="2">
    <source>
        <dbReference type="ARBA" id="ARBA00022448"/>
    </source>
</evidence>
<comment type="similarity">
    <text evidence="1">Belongs to the V-ATPase E subunit family.</text>
</comment>
<dbReference type="WBParaSite" id="Pan_g19440.t1">
    <property type="protein sequence ID" value="Pan_g19440.t1"/>
    <property type="gene ID" value="Pan_g19440"/>
</dbReference>
<reference evidence="5" key="2">
    <citation type="submission" date="2020-10" db="UniProtKB">
        <authorList>
            <consortium name="WormBaseParasite"/>
        </authorList>
    </citation>
    <scope>IDENTIFICATION</scope>
</reference>
<name>A0A7E4ZVB8_PANRE</name>
<dbReference type="GO" id="GO:0033178">
    <property type="term" value="C:proton-transporting two-sector ATPase complex, catalytic domain"/>
    <property type="evidence" value="ECO:0007669"/>
    <property type="project" value="InterPro"/>
</dbReference>
<dbReference type="Proteomes" id="UP000492821">
    <property type="component" value="Unassembled WGS sequence"/>
</dbReference>
<evidence type="ECO:0000313" key="5">
    <source>
        <dbReference type="WBParaSite" id="Pan_g19440.t1"/>
    </source>
</evidence>
<protein>
    <submittedName>
        <fullName evidence="5">V-type proton ATPase subunit E</fullName>
    </submittedName>
</protein>
<dbReference type="Gene3D" id="6.10.250.1620">
    <property type="match status" value="1"/>
</dbReference>
<accession>A0A7E4ZVB8</accession>
<proteinExistence type="inferred from homology"/>
<organism evidence="4 5">
    <name type="scientific">Panagrellus redivivus</name>
    <name type="common">Microworm</name>
    <dbReference type="NCBI Taxonomy" id="6233"/>
    <lineage>
        <taxon>Eukaryota</taxon>
        <taxon>Metazoa</taxon>
        <taxon>Ecdysozoa</taxon>
        <taxon>Nematoda</taxon>
        <taxon>Chromadorea</taxon>
        <taxon>Rhabditida</taxon>
        <taxon>Tylenchina</taxon>
        <taxon>Panagrolaimomorpha</taxon>
        <taxon>Panagrolaimoidea</taxon>
        <taxon>Panagrolaimidae</taxon>
        <taxon>Panagrellus</taxon>
    </lineage>
</organism>
<evidence type="ECO:0000313" key="4">
    <source>
        <dbReference type="Proteomes" id="UP000492821"/>
    </source>
</evidence>
<dbReference type="GO" id="GO:0046961">
    <property type="term" value="F:proton-transporting ATPase activity, rotational mechanism"/>
    <property type="evidence" value="ECO:0007669"/>
    <property type="project" value="InterPro"/>
</dbReference>
<keyword evidence="4" id="KW-1185">Reference proteome</keyword>
<keyword evidence="3" id="KW-0406">Ion transport</keyword>
<dbReference type="Gene3D" id="3.30.2320.30">
    <property type="entry name" value="ATP synthase, E subunit, C-terminal"/>
    <property type="match status" value="1"/>
</dbReference>
<dbReference type="SUPFAM" id="SSF160527">
    <property type="entry name" value="V-type ATPase subunit E-like"/>
    <property type="match status" value="1"/>
</dbReference>
<sequence>MSFIRAENIDDMIELENVSLPMSAAVLDDPVASLLAPMMRHIAAEAADKADEIDLRATEELKIEKRRIFEEQKAKINDYYTRKRAQVDTAHKVFTSNRHNESRIAALKSRDKLLQEVLNEAREDLNIISSDKNRYPHILKGLILQGVLQMLEPKLILRCRKEDVELINSLLESVQSEQEKLCGFISKFEIDDTFLADKIAGGVELYAKGGKISVSSTLESRMGLIAQQIVPQIRTALFGPNENRAFFD</sequence>
<reference evidence="4" key="1">
    <citation type="journal article" date="2013" name="Genetics">
        <title>The draft genome and transcriptome of Panagrellus redivivus are shaped by the harsh demands of a free-living lifestyle.</title>
        <authorList>
            <person name="Srinivasan J."/>
            <person name="Dillman A.R."/>
            <person name="Macchietto M.G."/>
            <person name="Heikkinen L."/>
            <person name="Lakso M."/>
            <person name="Fracchia K.M."/>
            <person name="Antoshechkin I."/>
            <person name="Mortazavi A."/>
            <person name="Wong G."/>
            <person name="Sternberg P.W."/>
        </authorList>
    </citation>
    <scope>NUCLEOTIDE SEQUENCE [LARGE SCALE GENOMIC DNA]</scope>
    <source>
        <strain evidence="4">MT8872</strain>
    </source>
</reference>
<dbReference type="InterPro" id="IPR038495">
    <property type="entry name" value="ATPase_E_C"/>
</dbReference>
<dbReference type="HAMAP" id="MF_00311">
    <property type="entry name" value="ATP_synth_E_arch"/>
    <property type="match status" value="1"/>
</dbReference>